<dbReference type="PANTHER" id="PTHR45790">
    <property type="entry name" value="SIROHEME SYNTHASE-RELATED"/>
    <property type="match status" value="1"/>
</dbReference>
<accession>A0ABM6PP37</accession>
<dbReference type="InterPro" id="IPR003043">
    <property type="entry name" value="Uropor_MeTrfase_CS"/>
</dbReference>
<evidence type="ECO:0000256" key="6">
    <source>
        <dbReference type="RuleBase" id="RU003960"/>
    </source>
</evidence>
<dbReference type="InterPro" id="IPR000878">
    <property type="entry name" value="4pyrrol_Mease"/>
</dbReference>
<proteinExistence type="inferred from homology"/>
<dbReference type="EC" id="2.1.1.107" evidence="1"/>
<keyword evidence="5" id="KW-0627">Porphyrin biosynthesis</keyword>
<evidence type="ECO:0000256" key="1">
    <source>
        <dbReference type="ARBA" id="ARBA00012162"/>
    </source>
</evidence>
<keyword evidence="4" id="KW-0949">S-adenosyl-L-methionine</keyword>
<sequence length="375" mass="39913">MRMARRFPPIRFSNASNCVKASDFSVAHQWRDRVVDLTDHRGPAGWRAAQALAREGALVYLGDTTPRERACNFDQRARELGHEALVLQWASEPRGQIRSDACPPHAEKVTLSEDQEPSDNRAHAPGVVTLVGGGPGEPNLLTVAALKAIVRADVILLDRLGVALNVMDLAPGALVLDVGKAPGRHKMSQECINDTMLAFAREGARVVRLKGGDVFIFGRGGEEWRFLAAHGIRVDIVPGITSALSVPAHAGVSATYRNVTRAVTIISGHQPFNNAELSALVALGGTIVILMGVATFPSTVAGLRAAGLPDSTGVALLEQGYTARERHTFTTLGAAIEDARSRNVTNPAIIVIGDVVNVRETSAELTETTPLAATE</sequence>
<reference evidence="8 9" key="1">
    <citation type="journal article" date="2016" name="Int. J. Syst. Evol. Microbiol.">
        <title>Dermabacter jinjuensis sp. nov., a novel species of the genus Dermabacter isolated from a clinical specimen.</title>
        <authorList>
            <person name="Park Y.K."/>
            <person name="Lee K.M."/>
            <person name="Lee W.K."/>
            <person name="Cho M.J."/>
            <person name="Lee H.S."/>
            <person name="Cho Y.G."/>
            <person name="Lee Y.C."/>
            <person name="Lee W.K."/>
            <person name="Seong W.K."/>
            <person name="Hwang K.J."/>
        </authorList>
    </citation>
    <scope>NUCLEOTIDE SEQUENCE [LARGE SCALE GENOMIC DNA]</scope>
    <source>
        <strain evidence="8 9">32T</strain>
    </source>
</reference>
<keyword evidence="3 6" id="KW-0808">Transferase</keyword>
<organism evidence="8 9">
    <name type="scientific">Dermabacter jinjuensis</name>
    <dbReference type="NCBI Taxonomy" id="1667168"/>
    <lineage>
        <taxon>Bacteria</taxon>
        <taxon>Bacillati</taxon>
        <taxon>Actinomycetota</taxon>
        <taxon>Actinomycetes</taxon>
        <taxon>Micrococcales</taxon>
        <taxon>Dermabacteraceae</taxon>
        <taxon>Dermabacter</taxon>
    </lineage>
</organism>
<dbReference type="Pfam" id="PF00590">
    <property type="entry name" value="TP_methylase"/>
    <property type="match status" value="1"/>
</dbReference>
<dbReference type="PANTHER" id="PTHR45790:SF3">
    <property type="entry name" value="S-ADENOSYL-L-METHIONINE-DEPENDENT UROPORPHYRINOGEN III METHYLTRANSFERASE, CHLOROPLASTIC"/>
    <property type="match status" value="1"/>
</dbReference>
<dbReference type="SUPFAM" id="SSF53790">
    <property type="entry name" value="Tetrapyrrole methylase"/>
    <property type="match status" value="1"/>
</dbReference>
<evidence type="ECO:0000313" key="8">
    <source>
        <dbReference type="EMBL" id="ATH96706.1"/>
    </source>
</evidence>
<gene>
    <name evidence="8" type="primary">cobA</name>
    <name evidence="8" type="ORF">COP05_06095</name>
</gene>
<dbReference type="InterPro" id="IPR006366">
    <property type="entry name" value="CobA/CysG_C"/>
</dbReference>
<evidence type="ECO:0000256" key="4">
    <source>
        <dbReference type="ARBA" id="ARBA00022691"/>
    </source>
</evidence>
<keyword evidence="9" id="KW-1185">Reference proteome</keyword>
<dbReference type="InterPro" id="IPR014776">
    <property type="entry name" value="4pyrrole_Mease_sub2"/>
</dbReference>
<dbReference type="InterPro" id="IPR014777">
    <property type="entry name" value="4pyrrole_Mease_sub1"/>
</dbReference>
<comment type="similarity">
    <text evidence="6">Belongs to the precorrin methyltransferase family.</text>
</comment>
<feature type="domain" description="Tetrapyrrole methylase" evidence="7">
    <location>
        <begin position="128"/>
        <end position="334"/>
    </location>
</feature>
<dbReference type="Proteomes" id="UP000815698">
    <property type="component" value="Chromosome"/>
</dbReference>
<evidence type="ECO:0000256" key="5">
    <source>
        <dbReference type="ARBA" id="ARBA00023244"/>
    </source>
</evidence>
<evidence type="ECO:0000256" key="2">
    <source>
        <dbReference type="ARBA" id="ARBA00022603"/>
    </source>
</evidence>
<evidence type="ECO:0000256" key="3">
    <source>
        <dbReference type="ARBA" id="ARBA00022679"/>
    </source>
</evidence>
<dbReference type="Gene3D" id="3.30.950.10">
    <property type="entry name" value="Methyltransferase, Cobalt-precorrin-4 Transmethylase, Domain 2"/>
    <property type="match status" value="1"/>
</dbReference>
<evidence type="ECO:0000313" key="9">
    <source>
        <dbReference type="Proteomes" id="UP000815698"/>
    </source>
</evidence>
<dbReference type="CDD" id="cd11642">
    <property type="entry name" value="SUMT"/>
    <property type="match status" value="1"/>
</dbReference>
<keyword evidence="2 6" id="KW-0489">Methyltransferase</keyword>
<dbReference type="Gene3D" id="3.40.1010.10">
    <property type="entry name" value="Cobalt-precorrin-4 Transmethylase, Domain 1"/>
    <property type="match status" value="1"/>
</dbReference>
<evidence type="ECO:0000259" key="7">
    <source>
        <dbReference type="Pfam" id="PF00590"/>
    </source>
</evidence>
<dbReference type="InterPro" id="IPR050161">
    <property type="entry name" value="Siro_Cobalamin_biosynth"/>
</dbReference>
<dbReference type="NCBIfam" id="NF004790">
    <property type="entry name" value="PRK06136.1"/>
    <property type="match status" value="1"/>
</dbReference>
<dbReference type="NCBIfam" id="TIGR01469">
    <property type="entry name" value="cobA_cysG_Cterm"/>
    <property type="match status" value="1"/>
</dbReference>
<name>A0ABM6PP37_9MICO</name>
<dbReference type="PROSITE" id="PS00840">
    <property type="entry name" value="SUMT_2"/>
    <property type="match status" value="1"/>
</dbReference>
<protein>
    <recommendedName>
        <fullName evidence="1">uroporphyrinogen-III C-methyltransferase</fullName>
        <ecNumber evidence="1">2.1.1.107</ecNumber>
    </recommendedName>
</protein>
<dbReference type="InterPro" id="IPR035996">
    <property type="entry name" value="4pyrrol_Methylase_sf"/>
</dbReference>
<dbReference type="EMBL" id="CP023482">
    <property type="protein sequence ID" value="ATH96706.1"/>
    <property type="molecule type" value="Genomic_DNA"/>
</dbReference>